<dbReference type="RefSeq" id="WP_109460137.1">
    <property type="nucleotide sequence ID" value="NZ_QFBC01000010.1"/>
</dbReference>
<dbReference type="GO" id="GO:0016787">
    <property type="term" value="F:hydrolase activity"/>
    <property type="evidence" value="ECO:0007669"/>
    <property type="project" value="UniProtKB-KW"/>
</dbReference>
<dbReference type="InterPro" id="IPR022742">
    <property type="entry name" value="Hydrolase_4"/>
</dbReference>
<dbReference type="InterPro" id="IPR051044">
    <property type="entry name" value="MAG_DAG_Lipase"/>
</dbReference>
<reference evidence="2 3" key="1">
    <citation type="submission" date="2018-05" db="EMBL/GenBank/DDBJ databases">
        <title>The draft genome of strain NS-104.</title>
        <authorList>
            <person name="Hang P."/>
            <person name="Jiang J."/>
        </authorList>
    </citation>
    <scope>NUCLEOTIDE SEQUENCE [LARGE SCALE GENOMIC DNA]</scope>
    <source>
        <strain evidence="2 3">NS-104</strain>
    </source>
</reference>
<comment type="caution">
    <text evidence="2">The sequence shown here is derived from an EMBL/GenBank/DDBJ whole genome shotgun (WGS) entry which is preliminary data.</text>
</comment>
<evidence type="ECO:0000313" key="3">
    <source>
        <dbReference type="Proteomes" id="UP000245252"/>
    </source>
</evidence>
<evidence type="ECO:0000313" key="2">
    <source>
        <dbReference type="EMBL" id="PWE54508.1"/>
    </source>
</evidence>
<dbReference type="Pfam" id="PF12146">
    <property type="entry name" value="Hydrolase_4"/>
    <property type="match status" value="1"/>
</dbReference>
<evidence type="ECO:0000259" key="1">
    <source>
        <dbReference type="Pfam" id="PF12146"/>
    </source>
</evidence>
<feature type="domain" description="Serine aminopeptidase S33" evidence="1">
    <location>
        <begin position="26"/>
        <end position="291"/>
    </location>
</feature>
<accession>A0A2U2DMH6</accession>
<keyword evidence="2" id="KW-0378">Hydrolase</keyword>
<dbReference type="Gene3D" id="3.40.50.1820">
    <property type="entry name" value="alpha/beta hydrolase"/>
    <property type="match status" value="1"/>
</dbReference>
<name>A0A2U2DMH6_9HYPH</name>
<proteinExistence type="predicted"/>
<dbReference type="OrthoDB" id="9806902at2"/>
<dbReference type="InterPro" id="IPR029058">
    <property type="entry name" value="AB_hydrolase_fold"/>
</dbReference>
<sequence>MFDERRRRQSPDGADLAWHHQEAAMQPRGILLISHGLAEHSRRYRRFAEYMAAEGYHVYAHDHRGHGETRAADAPLGRFAQRGGTRRVLEDVFTIRDMAAECHPGLPIILFGHSMGGLIALNAAFEDASRFDALAVWNSNFHPGLAGRAAQLILFMERWFRGSDVPSELLPRLTFEAWGRSIAGYKTPFDWLSRDEAEVAHYIDDPLCGFACSVSLWIDVFSLTFSGPKRARAASSARDLPIHLVGGGQDPATTRGRAVLDLANDLKKAGFSNISTRIYEEMRHETLNEIDRTVAMAEFAAWCGSVSGGFAAKTGRL</sequence>
<dbReference type="SUPFAM" id="SSF53474">
    <property type="entry name" value="alpha/beta-Hydrolases"/>
    <property type="match status" value="1"/>
</dbReference>
<dbReference type="AlphaFoldDB" id="A0A2U2DMH6"/>
<dbReference type="PANTHER" id="PTHR11614">
    <property type="entry name" value="PHOSPHOLIPASE-RELATED"/>
    <property type="match status" value="1"/>
</dbReference>
<organism evidence="2 3">
    <name type="scientific">Metarhizobium album</name>
    <dbReference type="NCBI Taxonomy" id="2182425"/>
    <lineage>
        <taxon>Bacteria</taxon>
        <taxon>Pseudomonadati</taxon>
        <taxon>Pseudomonadota</taxon>
        <taxon>Alphaproteobacteria</taxon>
        <taxon>Hyphomicrobiales</taxon>
        <taxon>Rhizobiaceae</taxon>
        <taxon>Metarhizobium</taxon>
    </lineage>
</organism>
<dbReference type="EMBL" id="QFBC01000010">
    <property type="protein sequence ID" value="PWE54508.1"/>
    <property type="molecule type" value="Genomic_DNA"/>
</dbReference>
<protein>
    <submittedName>
        <fullName evidence="2">Alpha/beta hydrolase</fullName>
    </submittedName>
</protein>
<keyword evidence="3" id="KW-1185">Reference proteome</keyword>
<dbReference type="Proteomes" id="UP000245252">
    <property type="component" value="Unassembled WGS sequence"/>
</dbReference>
<gene>
    <name evidence="2" type="ORF">DEM27_20635</name>
</gene>